<evidence type="ECO:0000256" key="1">
    <source>
        <dbReference type="SAM" id="Phobius"/>
    </source>
</evidence>
<dbReference type="Proteomes" id="UP000288547">
    <property type="component" value="Unassembled WGS sequence"/>
</dbReference>
<dbReference type="EMBL" id="RZNB01000004">
    <property type="protein sequence ID" value="RWZ50052.1"/>
    <property type="molecule type" value="Genomic_DNA"/>
</dbReference>
<feature type="transmembrane region" description="Helical" evidence="1">
    <location>
        <begin position="6"/>
        <end position="28"/>
    </location>
</feature>
<dbReference type="AlphaFoldDB" id="A0A3S3Z239"/>
<dbReference type="RefSeq" id="WP_128495506.1">
    <property type="nucleotide sequence ID" value="NZ_RZNB01000004.1"/>
</dbReference>
<sequence length="479" mass="51223">MGLPEILVSLVVIVVGIGAAAAVVTTLVRRAGKRRIAATESELRELETRAGSALVHADDRVQSSEDEVGFAVAEFGEAATAEFTRALARSRARLREAFELKQRLEDAFPDTVEERRDWNRRIIELAASAEQALAEQSAAFTSLRSLEQQAPSAVRTVRARITEVQPGIESSERLLERLRSRYSDEALRAVSRNPAQARELVVYAERSLEVAEDRLGSRRAADATVPLQTAEEAVHRAGQLVAAVEHFEVEALRAESTLAAVVADTESDIVDARRLVATLRDPAARSAIESAAARATSALAVLSPSADRRDPLGELESLRDANSALDAVVADVRGRQQQEEHARAAIGPALDDAERQIGVARDFLSGYRGPIGPDARTKLAEAERLLDTLDSAPDATTALGQVRRAASLAALAVTLGQRDIEAHQQQQMQQQYQQGYGGYGGYGRGRGGGGDILGGVVGGLVIGGLMSGFGDGDGFDFDF</sequence>
<proteinExistence type="predicted"/>
<evidence type="ECO:0008006" key="4">
    <source>
        <dbReference type="Google" id="ProtNLM"/>
    </source>
</evidence>
<name>A0A3S3Z239_9MICO</name>
<dbReference type="OrthoDB" id="5105562at2"/>
<evidence type="ECO:0000313" key="2">
    <source>
        <dbReference type="EMBL" id="RWZ50052.1"/>
    </source>
</evidence>
<keyword evidence="1" id="KW-0812">Transmembrane</keyword>
<comment type="caution">
    <text evidence="2">The sequence shown here is derived from an EMBL/GenBank/DDBJ whole genome shotgun (WGS) entry which is preliminary data.</text>
</comment>
<accession>A0A3S3Z239</accession>
<reference evidence="2 3" key="1">
    <citation type="submission" date="2018-12" db="EMBL/GenBank/DDBJ databases">
        <authorList>
            <person name="Li F."/>
        </authorList>
    </citation>
    <scope>NUCLEOTIDE SEQUENCE [LARGE SCALE GENOMIC DNA]</scope>
    <source>
        <strain evidence="2 3">11W25H-1</strain>
    </source>
</reference>
<protein>
    <recommendedName>
        <fullName evidence="4">TPM domain-containing protein</fullName>
    </recommendedName>
</protein>
<keyword evidence="1" id="KW-1133">Transmembrane helix</keyword>
<keyword evidence="1" id="KW-0472">Membrane</keyword>
<gene>
    <name evidence="2" type="ORF">ELQ90_11970</name>
</gene>
<organism evidence="2 3">
    <name type="scientific">Labedella phragmitis</name>
    <dbReference type="NCBI Taxonomy" id="2498849"/>
    <lineage>
        <taxon>Bacteria</taxon>
        <taxon>Bacillati</taxon>
        <taxon>Actinomycetota</taxon>
        <taxon>Actinomycetes</taxon>
        <taxon>Micrococcales</taxon>
        <taxon>Microbacteriaceae</taxon>
        <taxon>Labedella</taxon>
    </lineage>
</organism>
<keyword evidence="3" id="KW-1185">Reference proteome</keyword>
<evidence type="ECO:0000313" key="3">
    <source>
        <dbReference type="Proteomes" id="UP000288547"/>
    </source>
</evidence>